<keyword evidence="3" id="KW-1185">Reference proteome</keyword>
<evidence type="ECO:0000313" key="2">
    <source>
        <dbReference type="EMBL" id="KZP31877.1"/>
    </source>
</evidence>
<proteinExistence type="predicted"/>
<gene>
    <name evidence="2" type="ORF">FIBSPDRAFT_925359</name>
</gene>
<name>A0A166UNT0_9AGAM</name>
<protein>
    <submittedName>
        <fullName evidence="2">Uncharacterized protein</fullName>
    </submittedName>
</protein>
<dbReference type="EMBL" id="KV417487">
    <property type="protein sequence ID" value="KZP31877.1"/>
    <property type="molecule type" value="Genomic_DNA"/>
</dbReference>
<accession>A0A166UNT0</accession>
<organism evidence="2 3">
    <name type="scientific">Athelia psychrophila</name>
    <dbReference type="NCBI Taxonomy" id="1759441"/>
    <lineage>
        <taxon>Eukaryota</taxon>
        <taxon>Fungi</taxon>
        <taxon>Dikarya</taxon>
        <taxon>Basidiomycota</taxon>
        <taxon>Agaricomycotina</taxon>
        <taxon>Agaricomycetes</taxon>
        <taxon>Agaricomycetidae</taxon>
        <taxon>Atheliales</taxon>
        <taxon>Atheliaceae</taxon>
        <taxon>Athelia</taxon>
    </lineage>
</organism>
<sequence length="293" mass="32184">MSSENEMRRKDSDWPSRLSADGPTCFLPLPLLIAAILQAVLSSLSAFARPLFQWSKISQTAPGTLFALLEIAFTDVPLGLGTRHDQALCELLRDTPESFTFALLQLPSFSGNSESKRTDEPDHDDQRATQVRLRAAVAILGSVVAHSAGLSPAPRRPSTRQRRRPPTGCTKSEHKYAGLHIRRLAFRGENHDLISISGGAVAQIGQVYTLIRRRQAAISVAIPLDLSYGTVSERSGNSIEIVLDLPSHPPKSPENDAYQSEDVLLNALNEICVFIGNKCDNMAFWPKMDYNHG</sequence>
<feature type="region of interest" description="Disordered" evidence="1">
    <location>
        <begin position="148"/>
        <end position="172"/>
    </location>
</feature>
<evidence type="ECO:0000256" key="1">
    <source>
        <dbReference type="SAM" id="MobiDB-lite"/>
    </source>
</evidence>
<dbReference type="Proteomes" id="UP000076532">
    <property type="component" value="Unassembled WGS sequence"/>
</dbReference>
<dbReference type="AlphaFoldDB" id="A0A166UNT0"/>
<evidence type="ECO:0000313" key="3">
    <source>
        <dbReference type="Proteomes" id="UP000076532"/>
    </source>
</evidence>
<reference evidence="2 3" key="1">
    <citation type="journal article" date="2016" name="Mol. Biol. Evol.">
        <title>Comparative Genomics of Early-Diverging Mushroom-Forming Fungi Provides Insights into the Origins of Lignocellulose Decay Capabilities.</title>
        <authorList>
            <person name="Nagy L.G."/>
            <person name="Riley R."/>
            <person name="Tritt A."/>
            <person name="Adam C."/>
            <person name="Daum C."/>
            <person name="Floudas D."/>
            <person name="Sun H."/>
            <person name="Yadav J.S."/>
            <person name="Pangilinan J."/>
            <person name="Larsson K.H."/>
            <person name="Matsuura K."/>
            <person name="Barry K."/>
            <person name="Labutti K."/>
            <person name="Kuo R."/>
            <person name="Ohm R.A."/>
            <person name="Bhattacharya S.S."/>
            <person name="Shirouzu T."/>
            <person name="Yoshinaga Y."/>
            <person name="Martin F.M."/>
            <person name="Grigoriev I.V."/>
            <person name="Hibbett D.S."/>
        </authorList>
    </citation>
    <scope>NUCLEOTIDE SEQUENCE [LARGE SCALE GENOMIC DNA]</scope>
    <source>
        <strain evidence="2 3">CBS 109695</strain>
    </source>
</reference>